<reference evidence="3 4" key="1">
    <citation type="submission" date="2024-10" db="EMBL/GenBank/DDBJ databases">
        <title>Updated reference genomes for cyclostephanoid diatoms.</title>
        <authorList>
            <person name="Roberts W.R."/>
            <person name="Alverson A.J."/>
        </authorList>
    </citation>
    <scope>NUCLEOTIDE SEQUENCE [LARGE SCALE GENOMIC DNA]</scope>
    <source>
        <strain evidence="3 4">AJA010-31</strain>
    </source>
</reference>
<dbReference type="InterPro" id="IPR005114">
    <property type="entry name" value="Helicase_assoc"/>
</dbReference>
<dbReference type="EMBL" id="JALLPJ020001151">
    <property type="protein sequence ID" value="KAL3775498.1"/>
    <property type="molecule type" value="Genomic_DNA"/>
</dbReference>
<keyword evidence="4" id="KW-1185">Reference proteome</keyword>
<name>A0ABD3NHT3_9STRA</name>
<dbReference type="Pfam" id="PF03457">
    <property type="entry name" value="HA"/>
    <property type="match status" value="2"/>
</dbReference>
<dbReference type="PANTHER" id="PTHR33418">
    <property type="entry name" value="HELICASE-ASSOCIATED"/>
    <property type="match status" value="1"/>
</dbReference>
<evidence type="ECO:0000256" key="1">
    <source>
        <dbReference type="SAM" id="MobiDB-lite"/>
    </source>
</evidence>
<evidence type="ECO:0000259" key="2">
    <source>
        <dbReference type="Pfam" id="PF03457"/>
    </source>
</evidence>
<gene>
    <name evidence="3" type="ORF">ACHAWO_003030</name>
</gene>
<dbReference type="Proteomes" id="UP001530400">
    <property type="component" value="Unassembled WGS sequence"/>
</dbReference>
<proteinExistence type="predicted"/>
<dbReference type="Gene3D" id="6.10.140.530">
    <property type="match status" value="2"/>
</dbReference>
<feature type="region of interest" description="Disordered" evidence="1">
    <location>
        <begin position="1"/>
        <end position="36"/>
    </location>
</feature>
<comment type="caution">
    <text evidence="3">The sequence shown here is derived from an EMBL/GenBank/DDBJ whole genome shotgun (WGS) entry which is preliminary data.</text>
</comment>
<accession>A0ABD3NHT3</accession>
<feature type="region of interest" description="Disordered" evidence="1">
    <location>
        <begin position="153"/>
        <end position="181"/>
    </location>
</feature>
<sequence length="415" mass="45208">MNNFTSNDFDPAAAEANPSGVTAPPPPPPPPEMGHIVQNAENSEISRYYYGNVSEVPGPPPPAASYVLPPDARSNFNDPEIGPGWTVEDDSKCGSTLNEHYETYHAAAAGAAGWSRGSSNSTCDDSIQGEIRQPPAHNEWLVETLMDLKNTSPGSGTQENFDGVPAATSVGQKRKGGGIDKDRFNSKKLASIAVSYGPIQKKQAAKAEEAWNQRLAELHEFKAEHGHCNVPQKYEKNASLGAWVARNRLFMRQFEEQPNTCSAIQIQRVLILKEVGLVSGIGIGGFTKSTGAFMSSKNANDWEKQFNNLLAYKSTHGNCDVPVKSDTHRSLGRWVSAQRKKYQQHFSKNATGGKPGNELLQRFQCLKDIGFSFIIGSGNSKKRDSITKTDVSRNFEEISDCINGLESKKCGDDGN</sequence>
<feature type="compositionally biased region" description="Pro residues" evidence="1">
    <location>
        <begin position="23"/>
        <end position="32"/>
    </location>
</feature>
<organism evidence="3 4">
    <name type="scientific">Cyclotella atomus</name>
    <dbReference type="NCBI Taxonomy" id="382360"/>
    <lineage>
        <taxon>Eukaryota</taxon>
        <taxon>Sar</taxon>
        <taxon>Stramenopiles</taxon>
        <taxon>Ochrophyta</taxon>
        <taxon>Bacillariophyta</taxon>
        <taxon>Coscinodiscophyceae</taxon>
        <taxon>Thalassiosirophycidae</taxon>
        <taxon>Stephanodiscales</taxon>
        <taxon>Stephanodiscaceae</taxon>
        <taxon>Cyclotella</taxon>
    </lineage>
</organism>
<feature type="domain" description="Helicase-associated" evidence="2">
    <location>
        <begin position="300"/>
        <end position="371"/>
    </location>
</feature>
<dbReference type="PANTHER" id="PTHR33418:SF1">
    <property type="entry name" value="HELICASE-ASSOCIATED DOMAIN-CONTAINING PROTEIN"/>
    <property type="match status" value="1"/>
</dbReference>
<dbReference type="AlphaFoldDB" id="A0ABD3NHT3"/>
<feature type="domain" description="Helicase-associated" evidence="2">
    <location>
        <begin position="208"/>
        <end position="261"/>
    </location>
</feature>
<protein>
    <recommendedName>
        <fullName evidence="2">Helicase-associated domain-containing protein</fullName>
    </recommendedName>
</protein>
<evidence type="ECO:0000313" key="3">
    <source>
        <dbReference type="EMBL" id="KAL3775498.1"/>
    </source>
</evidence>
<evidence type="ECO:0000313" key="4">
    <source>
        <dbReference type="Proteomes" id="UP001530400"/>
    </source>
</evidence>